<reference evidence="2 3" key="1">
    <citation type="submission" date="2018-06" db="EMBL/GenBank/DDBJ databases">
        <title>Genomic Encyclopedia of Type Strains, Phase III (KMG-III): the genomes of soil and plant-associated and newly described type strains.</title>
        <authorList>
            <person name="Whitman W."/>
        </authorList>
    </citation>
    <scope>NUCLEOTIDE SEQUENCE [LARGE SCALE GENOMIC DNA]</scope>
    <source>
        <strain evidence="2 3">LMG 23644</strain>
    </source>
</reference>
<dbReference type="AlphaFoldDB" id="A0A329BTW5"/>
<dbReference type="InterPro" id="IPR036291">
    <property type="entry name" value="NAD(P)-bd_dom_sf"/>
</dbReference>
<gene>
    <name evidence="2" type="ORF">BX591_116128</name>
</gene>
<comment type="caution">
    <text evidence="2">The sequence shown here is derived from an EMBL/GenBank/DDBJ whole genome shotgun (WGS) entry which is preliminary data.</text>
</comment>
<feature type="domain" description="Thioester reductase (TE)" evidence="1">
    <location>
        <begin position="32"/>
        <end position="76"/>
    </location>
</feature>
<evidence type="ECO:0000313" key="2">
    <source>
        <dbReference type="EMBL" id="RAS25330.1"/>
    </source>
</evidence>
<dbReference type="Pfam" id="PF07993">
    <property type="entry name" value="NAD_binding_4"/>
    <property type="match status" value="1"/>
</dbReference>
<dbReference type="Proteomes" id="UP000248918">
    <property type="component" value="Unassembled WGS sequence"/>
</dbReference>
<protein>
    <submittedName>
        <fullName evidence="2">Male sterility protein</fullName>
    </submittedName>
</protein>
<sequence>MFAWQTPLSSAWQDSLVSPVRGEALGVDSLLLTGATGFIGGNLLVTLINAGLAGRLVCLVRGVSVADALARLRASAVRSVA</sequence>
<dbReference type="EMBL" id="QLTK01000016">
    <property type="protein sequence ID" value="RAS25330.1"/>
    <property type="molecule type" value="Genomic_DNA"/>
</dbReference>
<dbReference type="Gene3D" id="3.40.50.720">
    <property type="entry name" value="NAD(P)-binding Rossmann-like Domain"/>
    <property type="match status" value="1"/>
</dbReference>
<organism evidence="2 3">
    <name type="scientific">Paraburkholderia bryophila</name>
    <dbReference type="NCBI Taxonomy" id="420952"/>
    <lineage>
        <taxon>Bacteria</taxon>
        <taxon>Pseudomonadati</taxon>
        <taxon>Pseudomonadota</taxon>
        <taxon>Betaproteobacteria</taxon>
        <taxon>Burkholderiales</taxon>
        <taxon>Burkholderiaceae</taxon>
        <taxon>Paraburkholderia</taxon>
    </lineage>
</organism>
<proteinExistence type="predicted"/>
<accession>A0A329BTW5</accession>
<evidence type="ECO:0000313" key="3">
    <source>
        <dbReference type="Proteomes" id="UP000248918"/>
    </source>
</evidence>
<evidence type="ECO:0000259" key="1">
    <source>
        <dbReference type="Pfam" id="PF07993"/>
    </source>
</evidence>
<name>A0A329BTW5_9BURK</name>
<dbReference type="SUPFAM" id="SSF51735">
    <property type="entry name" value="NAD(P)-binding Rossmann-fold domains"/>
    <property type="match status" value="1"/>
</dbReference>
<dbReference type="InterPro" id="IPR013120">
    <property type="entry name" value="FAR_NAD-bd"/>
</dbReference>